<gene>
    <name evidence="5" type="ORF">M0812_09095</name>
    <name evidence="6" type="ORF">M0813_12180</name>
</gene>
<protein>
    <submittedName>
        <fullName evidence="5">Acetyl-coa hydrolase-related</fullName>
    </submittedName>
</protein>
<comment type="similarity">
    <text evidence="1">Belongs to the acetyl-CoA hydrolase/transferase family.</text>
</comment>
<dbReference type="EMBL" id="JAOAOG010000018">
    <property type="protein sequence ID" value="KAJ6254578.1"/>
    <property type="molecule type" value="Genomic_DNA"/>
</dbReference>
<evidence type="ECO:0000256" key="1">
    <source>
        <dbReference type="ARBA" id="ARBA00009632"/>
    </source>
</evidence>
<keyword evidence="5" id="KW-0378">Hydrolase</keyword>
<dbReference type="PANTHER" id="PTHR21432:SF20">
    <property type="entry name" value="ACETYL-COA HYDROLASE"/>
    <property type="match status" value="1"/>
</dbReference>
<dbReference type="InterPro" id="IPR037171">
    <property type="entry name" value="NagB/RpiA_transferase-like"/>
</dbReference>
<proteinExistence type="inferred from homology"/>
<dbReference type="Gene3D" id="3.40.1080.10">
    <property type="entry name" value="Glutaconate Coenzyme A-transferase"/>
    <property type="match status" value="1"/>
</dbReference>
<reference evidence="6" key="1">
    <citation type="submission" date="2022-08" db="EMBL/GenBank/DDBJ databases">
        <title>Novel sulfate-reducing endosymbionts in the free-living metamonad Anaeramoeba.</title>
        <authorList>
            <person name="Jerlstrom-Hultqvist J."/>
            <person name="Cepicka I."/>
            <person name="Gallot-Lavallee L."/>
            <person name="Salas-Leiva D."/>
            <person name="Curtis B.A."/>
            <person name="Zahonova K."/>
            <person name="Pipaliya S."/>
            <person name="Dacks J."/>
            <person name="Roger A.J."/>
        </authorList>
    </citation>
    <scope>NUCLEOTIDE SEQUENCE</scope>
    <source>
        <strain evidence="6">Schooner1</strain>
    </source>
</reference>
<evidence type="ECO:0000259" key="4">
    <source>
        <dbReference type="Pfam" id="PF13336"/>
    </source>
</evidence>
<evidence type="ECO:0000313" key="7">
    <source>
        <dbReference type="Proteomes" id="UP001146793"/>
    </source>
</evidence>
<evidence type="ECO:0000256" key="2">
    <source>
        <dbReference type="ARBA" id="ARBA00022679"/>
    </source>
</evidence>
<dbReference type="InterPro" id="IPR026888">
    <property type="entry name" value="AcetylCoA_hyd_C"/>
</dbReference>
<dbReference type="AlphaFoldDB" id="A0AAV7ZR00"/>
<keyword evidence="8" id="KW-1185">Reference proteome</keyword>
<keyword evidence="2" id="KW-0808">Transferase</keyword>
<dbReference type="Gene3D" id="3.30.750.70">
    <property type="entry name" value="4-hydroxybutyrate coenzyme like domains"/>
    <property type="match status" value="1"/>
</dbReference>
<accession>A0AAV7ZR00</accession>
<evidence type="ECO:0000313" key="8">
    <source>
        <dbReference type="Proteomes" id="UP001150062"/>
    </source>
</evidence>
<dbReference type="Gene3D" id="3.40.1080.20">
    <property type="entry name" value="Acetyl-CoA hydrolase/transferase C-terminal domain"/>
    <property type="match status" value="1"/>
</dbReference>
<dbReference type="InterPro" id="IPR003702">
    <property type="entry name" value="ActCoA_hydro_N"/>
</dbReference>
<evidence type="ECO:0000259" key="3">
    <source>
        <dbReference type="Pfam" id="PF02550"/>
    </source>
</evidence>
<dbReference type="EMBL" id="JANTQA010000023">
    <property type="protein sequence ID" value="KAJ3443261.1"/>
    <property type="molecule type" value="Genomic_DNA"/>
</dbReference>
<name>A0AAV7ZR00_9EUKA</name>
<dbReference type="InterPro" id="IPR038460">
    <property type="entry name" value="AcetylCoA_hyd_C_sf"/>
</dbReference>
<dbReference type="SUPFAM" id="SSF100950">
    <property type="entry name" value="NagB/RpiA/CoA transferase-like"/>
    <property type="match status" value="2"/>
</dbReference>
<organism evidence="5 7">
    <name type="scientific">Anaeramoeba flamelloides</name>
    <dbReference type="NCBI Taxonomy" id="1746091"/>
    <lineage>
        <taxon>Eukaryota</taxon>
        <taxon>Metamonada</taxon>
        <taxon>Anaeramoebidae</taxon>
        <taxon>Anaeramoeba</taxon>
    </lineage>
</organism>
<dbReference type="Pfam" id="PF13336">
    <property type="entry name" value="AcetylCoA_hyd_C"/>
    <property type="match status" value="1"/>
</dbReference>
<dbReference type="Proteomes" id="UP001150062">
    <property type="component" value="Unassembled WGS sequence"/>
</dbReference>
<dbReference type="Pfam" id="PF02550">
    <property type="entry name" value="AcetylCoA_hydro"/>
    <property type="match status" value="1"/>
</dbReference>
<dbReference type="GO" id="GO:0006083">
    <property type="term" value="P:acetate metabolic process"/>
    <property type="evidence" value="ECO:0007669"/>
    <property type="project" value="InterPro"/>
</dbReference>
<feature type="domain" description="Acetyl-CoA hydrolase/transferase N-terminal" evidence="3">
    <location>
        <begin position="33"/>
        <end position="203"/>
    </location>
</feature>
<dbReference type="Proteomes" id="UP001146793">
    <property type="component" value="Unassembled WGS sequence"/>
</dbReference>
<evidence type="ECO:0000313" key="5">
    <source>
        <dbReference type="EMBL" id="KAJ3443261.1"/>
    </source>
</evidence>
<sequence>MLSLLSTPNNVSKLPINICRLKSTLQNSLHMPKYVSPQQAVSTVKSGDHIYCHSIAANPQRLLSALVDRSDELSNVKLYHVHMDGPVPYADPKHAGTFFVNNHFIGGSTRHTVDKGYGSYIPCFLSEIPKLYYQGVIRPDYCFLNLSPPDKHGYCSLGIDTTVALSASRMAKKVIAQINPNMPRALGDCFVHLSDIDLLVEADDPLPEFFPGKVGETEKKIGQHLAEIIEDGATLQMGFGAIPDTVLNCLHNHKDLGVHTEMFAEGVIDLVEKGVITNKLKTFQPGFISATFVMGTNRMYNFLDDNPGIYMQDCMVTNDPRVISQNPKVTAINSAIEVDITGQVCADSIGLRMYSGVGGQRDFEAGAAMSKGGKPIITLPSVTKRGQSRIVNFLKPGAGVVTSRHTVHYIATEYGVVNIFGKNLHERARLLISIAHPKHRERLAREASERWNTLIDWEKKYY</sequence>
<comment type="caution">
    <text evidence="5">The sequence shown here is derived from an EMBL/GenBank/DDBJ whole genome shotgun (WGS) entry which is preliminary data.</text>
</comment>
<dbReference type="GO" id="GO:0016787">
    <property type="term" value="F:hydrolase activity"/>
    <property type="evidence" value="ECO:0007669"/>
    <property type="project" value="UniProtKB-KW"/>
</dbReference>
<dbReference type="PANTHER" id="PTHR21432">
    <property type="entry name" value="ACETYL-COA HYDROLASE-RELATED"/>
    <property type="match status" value="1"/>
</dbReference>
<reference evidence="5" key="2">
    <citation type="submission" date="2022-08" db="EMBL/GenBank/DDBJ databases">
        <title>Novel sulphate-reducing endosymbionts in the free-living metamonad Anaeramoeba.</title>
        <authorList>
            <person name="Jerlstrom-Hultqvist J."/>
            <person name="Cepicka I."/>
            <person name="Gallot-Lavallee L."/>
            <person name="Salas-Leiva D."/>
            <person name="Curtis B.A."/>
            <person name="Zahonova K."/>
            <person name="Pipaliya S."/>
            <person name="Dacks J."/>
            <person name="Roger A.J."/>
        </authorList>
    </citation>
    <scope>NUCLEOTIDE SEQUENCE</scope>
    <source>
        <strain evidence="5">Busselton2</strain>
    </source>
</reference>
<feature type="domain" description="Acetyl-CoA hydrolase/transferase C-terminal" evidence="4">
    <location>
        <begin position="295"/>
        <end position="447"/>
    </location>
</feature>
<dbReference type="GO" id="GO:0008775">
    <property type="term" value="F:acetate CoA-transferase activity"/>
    <property type="evidence" value="ECO:0007669"/>
    <property type="project" value="InterPro"/>
</dbReference>
<dbReference type="InterPro" id="IPR046433">
    <property type="entry name" value="ActCoA_hydro"/>
</dbReference>
<evidence type="ECO:0000313" key="6">
    <source>
        <dbReference type="EMBL" id="KAJ6254578.1"/>
    </source>
</evidence>